<dbReference type="Pfam" id="PF00460">
    <property type="entry name" value="Flg_bb_rod"/>
    <property type="match status" value="1"/>
</dbReference>
<comment type="subunit">
    <text evidence="5 6">The basal body constitutes a major portion of the flagellar organelle and consists of four rings (L,P,S, and M) mounted on a central rod. The rod consists of about 26 subunits of FlgG in the distal portion, and FlgB, FlgC and FlgF are thought to build up the proximal portion of the rod with about 6 subunits each.</text>
</comment>
<dbReference type="RefSeq" id="WP_003328949.1">
    <property type="nucleotide sequence ID" value="NC_014639.1"/>
</dbReference>
<keyword evidence="9" id="KW-0969">Cilium</keyword>
<feature type="domain" description="Flagellar basal-body/hook protein C-terminal" evidence="8">
    <location>
        <begin position="103"/>
        <end position="146"/>
    </location>
</feature>
<dbReference type="InterPro" id="IPR006299">
    <property type="entry name" value="FlgC"/>
</dbReference>
<evidence type="ECO:0000256" key="3">
    <source>
        <dbReference type="ARBA" id="ARBA00017941"/>
    </source>
</evidence>
<evidence type="ECO:0000259" key="8">
    <source>
        <dbReference type="Pfam" id="PF06429"/>
    </source>
</evidence>
<keyword evidence="4 6" id="KW-0975">Bacterial flagellum</keyword>
<evidence type="ECO:0000313" key="9">
    <source>
        <dbReference type="EMBL" id="ADP32132.1"/>
    </source>
</evidence>
<dbReference type="PANTHER" id="PTHR30435">
    <property type="entry name" value="FLAGELLAR PROTEIN"/>
    <property type="match status" value="1"/>
</dbReference>
<protein>
    <recommendedName>
        <fullName evidence="3 6">Flagellar basal-body rod protein FlgC</fullName>
    </recommendedName>
</protein>
<dbReference type="InterPro" id="IPR001444">
    <property type="entry name" value="Flag_bb_rod_N"/>
</dbReference>
<dbReference type="Pfam" id="PF06429">
    <property type="entry name" value="Flg_bbr_C"/>
    <property type="match status" value="1"/>
</dbReference>
<dbReference type="InterPro" id="IPR019776">
    <property type="entry name" value="Flagellar_basal_body_rod_CS"/>
</dbReference>
<keyword evidence="9" id="KW-0966">Cell projection</keyword>
<evidence type="ECO:0000256" key="1">
    <source>
        <dbReference type="ARBA" id="ARBA00004117"/>
    </source>
</evidence>
<proteinExistence type="inferred from homology"/>
<feature type="domain" description="Flagellar basal body rod protein N-terminal" evidence="7">
    <location>
        <begin position="7"/>
        <end position="37"/>
    </location>
</feature>
<keyword evidence="9" id="KW-0282">Flagellum</keyword>
<dbReference type="NCBIfam" id="TIGR01395">
    <property type="entry name" value="FlgC"/>
    <property type="match status" value="1"/>
</dbReference>
<dbReference type="PROSITE" id="PS00588">
    <property type="entry name" value="FLAGELLA_BB_ROD"/>
    <property type="match status" value="1"/>
</dbReference>
<accession>A0ABM5LWB6</accession>
<keyword evidence="10" id="KW-1185">Reference proteome</keyword>
<dbReference type="InterPro" id="IPR010930">
    <property type="entry name" value="Flg_bb/hook_C_dom"/>
</dbReference>
<evidence type="ECO:0000256" key="5">
    <source>
        <dbReference type="ARBA" id="ARBA00025933"/>
    </source>
</evidence>
<comment type="subcellular location">
    <subcellularLocation>
        <location evidence="1 6">Bacterial flagellum basal body</location>
    </subcellularLocation>
</comment>
<reference evidence="9 10" key="1">
    <citation type="journal article" date="2011" name="Front. Microbiol.">
        <title>Genomic signatures of strain selection and enhancement in Bacillus atrophaeus var. globigii, a historical biowarfare simulant.</title>
        <authorList>
            <person name="Gibbons H.S."/>
            <person name="Broomall S.M."/>
            <person name="McNew L.A."/>
            <person name="Daligault H."/>
            <person name="Chapman C."/>
            <person name="Bruce D."/>
            <person name="Karavis M."/>
            <person name="Krepps M."/>
            <person name="McGregor P.A."/>
            <person name="Hong C."/>
            <person name="Park K.H."/>
            <person name="Akmal A."/>
            <person name="Feldman A."/>
            <person name="Lin J.S."/>
            <person name="Chang W.E."/>
            <person name="Higgs B.W."/>
            <person name="Demirev P."/>
            <person name="Lindquist J."/>
            <person name="Liem A."/>
            <person name="Fochler E."/>
            <person name="Read T.D."/>
            <person name="Tapia R."/>
            <person name="Johnson S."/>
            <person name="Bishop-Lilly K.A."/>
            <person name="Detter C."/>
            <person name="Han C."/>
            <person name="Sozhamannan S."/>
            <person name="Rosenzweig C.N."/>
            <person name="Skowronski E.W."/>
        </authorList>
    </citation>
    <scope>NUCLEOTIDE SEQUENCE [LARGE SCALE GENOMIC DNA]</scope>
    <source>
        <strain evidence="9 10">1942</strain>
    </source>
</reference>
<comment type="similarity">
    <text evidence="2">Belongs to the flagella basal body rod proteins family.</text>
</comment>
<organism evidence="9 10">
    <name type="scientific">Bacillus atrophaeus (strain 1942)</name>
    <dbReference type="NCBI Taxonomy" id="720555"/>
    <lineage>
        <taxon>Bacteria</taxon>
        <taxon>Bacillati</taxon>
        <taxon>Bacillota</taxon>
        <taxon>Bacilli</taxon>
        <taxon>Bacillales</taxon>
        <taxon>Bacillaceae</taxon>
        <taxon>Bacillus</taxon>
    </lineage>
</organism>
<evidence type="ECO:0000256" key="2">
    <source>
        <dbReference type="ARBA" id="ARBA00009677"/>
    </source>
</evidence>
<dbReference type="Proteomes" id="UP000006867">
    <property type="component" value="Chromosome"/>
</dbReference>
<dbReference type="EMBL" id="CP002207">
    <property type="protein sequence ID" value="ADP32132.1"/>
    <property type="molecule type" value="Genomic_DNA"/>
</dbReference>
<dbReference type="PANTHER" id="PTHR30435:SF2">
    <property type="entry name" value="FLAGELLAR BASAL-BODY ROD PROTEIN FLGC"/>
    <property type="match status" value="1"/>
</dbReference>
<name>A0ABM5LWB6_BACA1</name>
<evidence type="ECO:0000259" key="7">
    <source>
        <dbReference type="Pfam" id="PF00460"/>
    </source>
</evidence>
<evidence type="ECO:0000256" key="6">
    <source>
        <dbReference type="RuleBase" id="RU362062"/>
    </source>
</evidence>
<evidence type="ECO:0000256" key="4">
    <source>
        <dbReference type="ARBA" id="ARBA00023143"/>
    </source>
</evidence>
<evidence type="ECO:0000313" key="10">
    <source>
        <dbReference type="Proteomes" id="UP000006867"/>
    </source>
</evidence>
<gene>
    <name evidence="9" type="primary">flgC</name>
    <name evidence="9" type="ordered locus">BATR1942_05890</name>
</gene>
<sequence length="149" mass="16224">MTAFQSLNVSGSALTAQRVRMDVVSSNLANMDTTRAKQVDGEWVPYRRKLVSLQSNGESFSSILHSRMSSGDAGNGVKVTKVTEDDSDFNLVYDPTNPDANEEGYVQKPNVDPLKEMVDLVSSTRSYEANVTAMNASKGMLLKALEIGK</sequence>